<protein>
    <recommendedName>
        <fullName evidence="4">ABC transporter permease</fullName>
    </recommendedName>
</protein>
<evidence type="ECO:0000256" key="1">
    <source>
        <dbReference type="SAM" id="Phobius"/>
    </source>
</evidence>
<proteinExistence type="predicted"/>
<dbReference type="KEGG" id="kfl:Kfla_2111"/>
<evidence type="ECO:0008006" key="4">
    <source>
        <dbReference type="Google" id="ProtNLM"/>
    </source>
</evidence>
<dbReference type="eggNOG" id="ENOG50324YP">
    <property type="taxonomic scope" value="Bacteria"/>
</dbReference>
<reference evidence="3" key="1">
    <citation type="submission" date="2009-09" db="EMBL/GenBank/DDBJ databases">
        <title>The complete genome of Kribbella flavida DSM 17836.</title>
        <authorList>
            <consortium name="US DOE Joint Genome Institute (JGI-PGF)"/>
            <person name="Lucas S."/>
            <person name="Copeland A."/>
            <person name="Lapidus A."/>
            <person name="Glavina del Rio T."/>
            <person name="Dalin E."/>
            <person name="Tice H."/>
            <person name="Bruce D."/>
            <person name="Goodwin L."/>
            <person name="Pitluck S."/>
            <person name="Kyrpides N."/>
            <person name="Mavromatis K."/>
            <person name="Ivanova N."/>
            <person name="Saunders E."/>
            <person name="Brettin T."/>
            <person name="Detter J.C."/>
            <person name="Han C."/>
            <person name="Larimer F."/>
            <person name="Land M."/>
            <person name="Hauser L."/>
            <person name="Markowitz V."/>
            <person name="Cheng J.-F."/>
            <person name="Hugenholtz P."/>
            <person name="Woyke T."/>
            <person name="Wu D."/>
            <person name="Pukall R."/>
            <person name="Klenk H.-P."/>
            <person name="Eisen J.A."/>
        </authorList>
    </citation>
    <scope>NUCLEOTIDE SEQUENCE [LARGE SCALE GENOMIC DNA]</scope>
    <source>
        <strain evidence="3">DSM 17836 / JCM 10339 / NBRC 14399</strain>
    </source>
</reference>
<feature type="transmembrane region" description="Helical" evidence="1">
    <location>
        <begin position="56"/>
        <end position="76"/>
    </location>
</feature>
<name>D2PS69_KRIFD</name>
<keyword evidence="1" id="KW-0472">Membrane</keyword>
<feature type="transmembrane region" description="Helical" evidence="1">
    <location>
        <begin position="158"/>
        <end position="176"/>
    </location>
</feature>
<dbReference type="STRING" id="479435.Kfla_2111"/>
<keyword evidence="1" id="KW-0812">Transmembrane</keyword>
<dbReference type="HOGENOM" id="CLU_051674_4_0_11"/>
<accession>D2PS69</accession>
<evidence type="ECO:0000313" key="3">
    <source>
        <dbReference type="Proteomes" id="UP000007967"/>
    </source>
</evidence>
<dbReference type="Proteomes" id="UP000007967">
    <property type="component" value="Chromosome"/>
</dbReference>
<feature type="transmembrane region" description="Helical" evidence="1">
    <location>
        <begin position="111"/>
        <end position="138"/>
    </location>
</feature>
<keyword evidence="3" id="KW-1185">Reference proteome</keyword>
<dbReference type="AlphaFoldDB" id="D2PS69"/>
<dbReference type="RefSeq" id="WP_012919749.1">
    <property type="nucleotide sequence ID" value="NC_013729.1"/>
</dbReference>
<reference evidence="2 3" key="2">
    <citation type="journal article" date="2010" name="Stand. Genomic Sci.">
        <title>Complete genome sequence of Kribbella flavida type strain (IFO 14399).</title>
        <authorList>
            <person name="Pukall R."/>
            <person name="Lapidus A."/>
            <person name="Glavina Del Rio T."/>
            <person name="Copeland A."/>
            <person name="Tice H."/>
            <person name="Cheng J.-F."/>
            <person name="Lucas S."/>
            <person name="Chen F."/>
            <person name="Nolan M."/>
            <person name="LaButti K."/>
            <person name="Pati A."/>
            <person name="Ivanova N."/>
            <person name="Mavrommatis K."/>
            <person name="Mikhailova N."/>
            <person name="Pitluck S."/>
            <person name="Bruce D."/>
            <person name="Goodwin L."/>
            <person name="Land M."/>
            <person name="Hauser L."/>
            <person name="Chang Y.-J."/>
            <person name="Jeffries C.D."/>
            <person name="Chen A."/>
            <person name="Palaniappan K."/>
            <person name="Chain P."/>
            <person name="Rohde M."/>
            <person name="Goeker M."/>
            <person name="Bristow J."/>
            <person name="Eisen J.A."/>
            <person name="Markowitz V."/>
            <person name="Hugenholtz P."/>
            <person name="Kyrpides N.C."/>
            <person name="Klenk H.-P."/>
            <person name="Brettin T."/>
        </authorList>
    </citation>
    <scope>NUCLEOTIDE SEQUENCE [LARGE SCALE GENOMIC DNA]</scope>
    <source>
        <strain evidence="3">DSM 17836 / JCM 10339 / NBRC 14399</strain>
    </source>
</reference>
<keyword evidence="1" id="KW-1133">Transmembrane helix</keyword>
<feature type="transmembrane region" description="Helical" evidence="1">
    <location>
        <begin position="183"/>
        <end position="209"/>
    </location>
</feature>
<organism evidence="2 3">
    <name type="scientific">Kribbella flavida (strain DSM 17836 / JCM 10339 / NBRC 14399)</name>
    <dbReference type="NCBI Taxonomy" id="479435"/>
    <lineage>
        <taxon>Bacteria</taxon>
        <taxon>Bacillati</taxon>
        <taxon>Actinomycetota</taxon>
        <taxon>Actinomycetes</taxon>
        <taxon>Propionibacteriales</taxon>
        <taxon>Kribbellaceae</taxon>
        <taxon>Kribbella</taxon>
    </lineage>
</organism>
<dbReference type="EMBL" id="CP001736">
    <property type="protein sequence ID" value="ADB31193.1"/>
    <property type="molecule type" value="Genomic_DNA"/>
</dbReference>
<gene>
    <name evidence="2" type="ordered locus">Kfla_2111</name>
</gene>
<evidence type="ECO:0000313" key="2">
    <source>
        <dbReference type="EMBL" id="ADB31193.1"/>
    </source>
</evidence>
<feature type="transmembrane region" description="Helical" evidence="1">
    <location>
        <begin position="229"/>
        <end position="251"/>
    </location>
</feature>
<dbReference type="OrthoDB" id="3294220at2"/>
<sequence>MKQIVVAELRKLLSLPVALLAIGLGTVGPAGIAALTTGRLRDELDAGTAYNSAADSVFQLVLPGSVAAIVLGVVLVSSEYTTNSSDAGGGRQITTSLLAVPNRIRLLVGKALALAIVSVVAATVALVAVLAVTSALLGPHSLLTNGLDGAELGRVVGGLVYWTLSALMGFGITWVTRSGIVPLIVLVINSTFVSVTFLLSKLTSLAHYFPDLAGLRMITRDTGTGVAPVTGGLVMALWTAGILLVCGSVFARRDA</sequence>
<feature type="transmembrane region" description="Helical" evidence="1">
    <location>
        <begin position="12"/>
        <end position="36"/>
    </location>
</feature>